<dbReference type="PANTHER" id="PTHR11474:SF126">
    <property type="entry name" value="TYROSINASE-LIKE PROTEIN TYR-1-RELATED"/>
    <property type="match status" value="1"/>
</dbReference>
<dbReference type="Proteomes" id="UP000664521">
    <property type="component" value="Unassembled WGS sequence"/>
</dbReference>
<dbReference type="Gene3D" id="1.10.1280.10">
    <property type="entry name" value="Di-copper center containing domain from catechol oxidase"/>
    <property type="match status" value="1"/>
</dbReference>
<gene>
    <name evidence="4" type="ORF">HETSPECPRED_002822</name>
</gene>
<sequence length="217" mass="24992">MIPVTTHSGSLRLRAENLNSVCLKTLPSRLQLNQTLYDDFPWIHKHFGEYAHDAAPFLAWHRYFIHIYELSLREQCNYQGHLTYWDWTLDWENVTLSPVWDINTGFGGTGDVRHGPPVFKAYCVTEGPFAKLEVLYFEDVHKPHCLLRGFDENLEEFRQDLNPESLMTLLLSPDYQSINLGLEHGPHLAIPKSVNGDFSLHTAPFGNLSSHSIKMRT</sequence>
<dbReference type="GO" id="GO:0046872">
    <property type="term" value="F:metal ion binding"/>
    <property type="evidence" value="ECO:0007669"/>
    <property type="project" value="UniProtKB-KW"/>
</dbReference>
<reference evidence="4" key="1">
    <citation type="submission" date="2021-03" db="EMBL/GenBank/DDBJ databases">
        <authorList>
            <person name="Tagirdzhanova G."/>
        </authorList>
    </citation>
    <scope>NUCLEOTIDE SEQUENCE</scope>
</reference>
<name>A0A8H3F360_9LECA</name>
<dbReference type="AlphaFoldDB" id="A0A8H3F360"/>
<dbReference type="InterPro" id="IPR050316">
    <property type="entry name" value="Tyrosinase/Hemocyanin"/>
</dbReference>
<dbReference type="InterPro" id="IPR002227">
    <property type="entry name" value="Tyrosinase_Cu-bd"/>
</dbReference>
<dbReference type="PANTHER" id="PTHR11474">
    <property type="entry name" value="TYROSINASE FAMILY MEMBER"/>
    <property type="match status" value="1"/>
</dbReference>
<evidence type="ECO:0000313" key="5">
    <source>
        <dbReference type="Proteomes" id="UP000664521"/>
    </source>
</evidence>
<dbReference type="OrthoDB" id="6132182at2759"/>
<evidence type="ECO:0000256" key="1">
    <source>
        <dbReference type="ARBA" id="ARBA00022723"/>
    </source>
</evidence>
<keyword evidence="5" id="KW-1185">Reference proteome</keyword>
<proteinExistence type="predicted"/>
<dbReference type="GO" id="GO:0016491">
    <property type="term" value="F:oxidoreductase activity"/>
    <property type="evidence" value="ECO:0007669"/>
    <property type="project" value="InterPro"/>
</dbReference>
<feature type="domain" description="Tyrosinase copper-binding" evidence="3">
    <location>
        <begin position="36"/>
        <end position="204"/>
    </location>
</feature>
<evidence type="ECO:0000259" key="3">
    <source>
        <dbReference type="Pfam" id="PF00264"/>
    </source>
</evidence>
<evidence type="ECO:0000313" key="4">
    <source>
        <dbReference type="EMBL" id="CAF9916320.1"/>
    </source>
</evidence>
<comment type="caution">
    <text evidence="4">The sequence shown here is derived from an EMBL/GenBank/DDBJ whole genome shotgun (WGS) entry which is preliminary data.</text>
</comment>
<keyword evidence="1" id="KW-0479">Metal-binding</keyword>
<keyword evidence="2" id="KW-0186">Copper</keyword>
<dbReference type="Pfam" id="PF00264">
    <property type="entry name" value="Tyrosinase"/>
    <property type="match status" value="1"/>
</dbReference>
<protein>
    <recommendedName>
        <fullName evidence="3">Tyrosinase copper-binding domain-containing protein</fullName>
    </recommendedName>
</protein>
<dbReference type="InterPro" id="IPR008922">
    <property type="entry name" value="Di-copper_centre_dom_sf"/>
</dbReference>
<evidence type="ECO:0000256" key="2">
    <source>
        <dbReference type="ARBA" id="ARBA00023008"/>
    </source>
</evidence>
<dbReference type="EMBL" id="CAJPDS010000017">
    <property type="protein sequence ID" value="CAF9916320.1"/>
    <property type="molecule type" value="Genomic_DNA"/>
</dbReference>
<organism evidence="4 5">
    <name type="scientific">Heterodermia speciosa</name>
    <dbReference type="NCBI Taxonomy" id="116794"/>
    <lineage>
        <taxon>Eukaryota</taxon>
        <taxon>Fungi</taxon>
        <taxon>Dikarya</taxon>
        <taxon>Ascomycota</taxon>
        <taxon>Pezizomycotina</taxon>
        <taxon>Lecanoromycetes</taxon>
        <taxon>OSLEUM clade</taxon>
        <taxon>Lecanoromycetidae</taxon>
        <taxon>Caliciales</taxon>
        <taxon>Physciaceae</taxon>
        <taxon>Heterodermia</taxon>
    </lineage>
</organism>
<dbReference type="SUPFAM" id="SSF48056">
    <property type="entry name" value="Di-copper centre-containing domain"/>
    <property type="match status" value="1"/>
</dbReference>
<accession>A0A8H3F360</accession>